<accession>O26689</accession>
<evidence type="ECO:0000313" key="3">
    <source>
        <dbReference type="Proteomes" id="UP000005223"/>
    </source>
</evidence>
<protein>
    <submittedName>
        <fullName evidence="2">Conserved protein</fullName>
    </submittedName>
</protein>
<evidence type="ECO:0000259" key="1">
    <source>
        <dbReference type="Pfam" id="PF02796"/>
    </source>
</evidence>
<dbReference type="Gene3D" id="1.10.10.60">
    <property type="entry name" value="Homeodomain-like"/>
    <property type="match status" value="1"/>
</dbReference>
<gene>
    <name evidence="2" type="ordered locus">MTH_589</name>
</gene>
<dbReference type="Gene3D" id="1.10.10.10">
    <property type="entry name" value="Winged helix-like DNA-binding domain superfamily/Winged helix DNA-binding domain"/>
    <property type="match status" value="1"/>
</dbReference>
<dbReference type="HOGENOM" id="CLU_1665529_0_0_2"/>
<feature type="domain" description="Resolvase HTH" evidence="1">
    <location>
        <begin position="65"/>
        <end position="103"/>
    </location>
</feature>
<dbReference type="InterPro" id="IPR006120">
    <property type="entry name" value="Resolvase_HTH_dom"/>
</dbReference>
<dbReference type="PATRIC" id="fig|187420.15.peg.568"/>
<dbReference type="Proteomes" id="UP000005223">
    <property type="component" value="Chromosome"/>
</dbReference>
<dbReference type="EnsemblBacteria" id="AAB85095">
    <property type="protein sequence ID" value="AAB85095"/>
    <property type="gene ID" value="MTH_589"/>
</dbReference>
<name>O26689_METTH</name>
<dbReference type="GO" id="GO:0000150">
    <property type="term" value="F:DNA strand exchange activity"/>
    <property type="evidence" value="ECO:0007669"/>
    <property type="project" value="InterPro"/>
</dbReference>
<keyword evidence="3" id="KW-1185">Reference proteome</keyword>
<feature type="domain" description="Resolvase HTH" evidence="1">
    <location>
        <begin position="114"/>
        <end position="155"/>
    </location>
</feature>
<dbReference type="InterPro" id="IPR009057">
    <property type="entry name" value="Homeodomain-like_sf"/>
</dbReference>
<dbReference type="InterPro" id="IPR036388">
    <property type="entry name" value="WH-like_DNA-bd_sf"/>
</dbReference>
<dbReference type="SUPFAM" id="SSF46689">
    <property type="entry name" value="Homeodomain-like"/>
    <property type="match status" value="2"/>
</dbReference>
<dbReference type="AlphaFoldDB" id="O26689"/>
<dbReference type="PIR" id="A69178">
    <property type="entry name" value="A69178"/>
</dbReference>
<dbReference type="EMBL" id="AE000666">
    <property type="protein sequence ID" value="AAB85095.1"/>
    <property type="molecule type" value="Genomic_DNA"/>
</dbReference>
<proteinExistence type="predicted"/>
<dbReference type="STRING" id="187420.MTH_589"/>
<sequence>MIDPMAEKIHVNQPLTSRRIIELLEKNPDLKEITCPISLYHRTSRRYLDALEELGVNVSPVKRIGRPRKYTDNDVKLVQSLLKEGKTPKQISGITNIPLKTVYYLKGDIKLKRGKKRKYDRNTRLRVREMARNGMPARKISKDLGIPLRTVYYILKNG</sequence>
<dbReference type="KEGG" id="mth:MTH_589"/>
<dbReference type="InParanoid" id="O26689"/>
<dbReference type="Pfam" id="PF02796">
    <property type="entry name" value="HTH_7"/>
    <property type="match status" value="2"/>
</dbReference>
<evidence type="ECO:0000313" key="2">
    <source>
        <dbReference type="EMBL" id="AAB85095.1"/>
    </source>
</evidence>
<organism evidence="2 3">
    <name type="scientific">Methanothermobacter thermautotrophicus (strain ATCC 29096 / DSM 1053 / JCM 10044 / NBRC 100330 / Delta H)</name>
    <name type="common">Methanobacterium thermoautotrophicum</name>
    <dbReference type="NCBI Taxonomy" id="187420"/>
    <lineage>
        <taxon>Archaea</taxon>
        <taxon>Methanobacteriati</taxon>
        <taxon>Methanobacteriota</taxon>
        <taxon>Methanomada group</taxon>
        <taxon>Methanobacteria</taxon>
        <taxon>Methanobacteriales</taxon>
        <taxon>Methanobacteriaceae</taxon>
        <taxon>Methanothermobacter</taxon>
    </lineage>
</organism>
<reference evidence="2 3" key="1">
    <citation type="journal article" date="1997" name="J. Bacteriol.">
        <title>Complete genome sequence of Methanobacterium thermoautotrophicum deltaH: functional analysis and comparative genomics.</title>
        <authorList>
            <person name="Smith D.R."/>
            <person name="Doucette-Stamm L.A."/>
            <person name="Deloughery C."/>
            <person name="Lee H.-M."/>
            <person name="Dubois J."/>
            <person name="Aldredge T."/>
            <person name="Bashirzadeh R."/>
            <person name="Blakely D."/>
            <person name="Cook R."/>
            <person name="Gilbert K."/>
            <person name="Harrison D."/>
            <person name="Hoang L."/>
            <person name="Keagle P."/>
            <person name="Lumm W."/>
            <person name="Pothier B."/>
            <person name="Qiu D."/>
            <person name="Spadafora R."/>
            <person name="Vicare R."/>
            <person name="Wang Y."/>
            <person name="Wierzbowski J."/>
            <person name="Gibson R."/>
            <person name="Jiwani N."/>
            <person name="Caruso A."/>
            <person name="Bush D."/>
            <person name="Safer H."/>
            <person name="Patwell D."/>
            <person name="Prabhakar S."/>
            <person name="McDougall S."/>
            <person name="Shimer G."/>
            <person name="Goyal A."/>
            <person name="Pietrovski S."/>
            <person name="Church G.M."/>
            <person name="Daniels C.J."/>
            <person name="Mao J.-i."/>
            <person name="Rice P."/>
            <person name="Nolling J."/>
            <person name="Reeve J.N."/>
        </authorList>
    </citation>
    <scope>NUCLEOTIDE SEQUENCE [LARGE SCALE GENOMIC DNA]</scope>
    <source>
        <strain evidence="3">ATCC 29096 / DSM 1053 / JCM 10044 / NBRC 100330 / Delta H</strain>
    </source>
</reference>
<dbReference type="PaxDb" id="187420-MTH_589"/>
<dbReference type="GO" id="GO:0003677">
    <property type="term" value="F:DNA binding"/>
    <property type="evidence" value="ECO:0007669"/>
    <property type="project" value="InterPro"/>
</dbReference>